<dbReference type="InterPro" id="IPR041489">
    <property type="entry name" value="PDZ_6"/>
</dbReference>
<dbReference type="SUPFAM" id="SSF52096">
    <property type="entry name" value="ClpP/crotonase"/>
    <property type="match status" value="1"/>
</dbReference>
<feature type="domain" description="PDZ" evidence="2">
    <location>
        <begin position="81"/>
        <end position="141"/>
    </location>
</feature>
<reference evidence="4" key="1">
    <citation type="journal article" date="2019" name="Int. J. Syst. Evol. Microbiol.">
        <title>The Global Catalogue of Microorganisms (GCM) 10K type strain sequencing project: providing services to taxonomists for standard genome sequencing and annotation.</title>
        <authorList>
            <consortium name="The Broad Institute Genomics Platform"/>
            <consortium name="The Broad Institute Genome Sequencing Center for Infectious Disease"/>
            <person name="Wu L."/>
            <person name="Ma J."/>
        </authorList>
    </citation>
    <scope>NUCLEOTIDE SEQUENCE [LARGE SCALE GENOMIC DNA]</scope>
    <source>
        <strain evidence="4">CGMCC 1.15342</strain>
    </source>
</reference>
<organism evidence="3 4">
    <name type="scientific">Parapedobacter defluvii</name>
    <dbReference type="NCBI Taxonomy" id="2045106"/>
    <lineage>
        <taxon>Bacteria</taxon>
        <taxon>Pseudomonadati</taxon>
        <taxon>Bacteroidota</taxon>
        <taxon>Sphingobacteriia</taxon>
        <taxon>Sphingobacteriales</taxon>
        <taxon>Sphingobacteriaceae</taxon>
        <taxon>Parapedobacter</taxon>
    </lineage>
</organism>
<dbReference type="Gene3D" id="2.30.42.10">
    <property type="match status" value="1"/>
</dbReference>
<proteinExistence type="predicted"/>
<dbReference type="Proteomes" id="UP000597338">
    <property type="component" value="Unassembled WGS sequence"/>
</dbReference>
<dbReference type="EMBL" id="BMIK01000021">
    <property type="protein sequence ID" value="GGC44398.1"/>
    <property type="molecule type" value="Genomic_DNA"/>
</dbReference>
<evidence type="ECO:0000313" key="4">
    <source>
        <dbReference type="Proteomes" id="UP000597338"/>
    </source>
</evidence>
<dbReference type="Gene3D" id="3.90.226.10">
    <property type="entry name" value="2-enoyl-CoA Hydratase, Chain A, domain 1"/>
    <property type="match status" value="1"/>
</dbReference>
<protein>
    <submittedName>
        <fullName evidence="3">Peptidase S41</fullName>
    </submittedName>
</protein>
<evidence type="ECO:0000313" key="3">
    <source>
        <dbReference type="EMBL" id="GGC44398.1"/>
    </source>
</evidence>
<evidence type="ECO:0000256" key="1">
    <source>
        <dbReference type="SAM" id="MobiDB-lite"/>
    </source>
</evidence>
<dbReference type="InterPro" id="IPR005151">
    <property type="entry name" value="Tail-specific_protease"/>
</dbReference>
<dbReference type="Pfam" id="PF03572">
    <property type="entry name" value="Peptidase_S41"/>
    <property type="match status" value="1"/>
</dbReference>
<dbReference type="Pfam" id="PF17820">
    <property type="entry name" value="PDZ_6"/>
    <property type="match status" value="1"/>
</dbReference>
<dbReference type="PROSITE" id="PS50106">
    <property type="entry name" value="PDZ"/>
    <property type="match status" value="1"/>
</dbReference>
<dbReference type="SMART" id="SM00228">
    <property type="entry name" value="PDZ"/>
    <property type="match status" value="1"/>
</dbReference>
<dbReference type="InterPro" id="IPR001478">
    <property type="entry name" value="PDZ"/>
</dbReference>
<dbReference type="PANTHER" id="PTHR32060">
    <property type="entry name" value="TAIL-SPECIFIC PROTEASE"/>
    <property type="match status" value="1"/>
</dbReference>
<dbReference type="InterPro" id="IPR036034">
    <property type="entry name" value="PDZ_sf"/>
</dbReference>
<name>A0ABQ1MR15_9SPHI</name>
<gene>
    <name evidence="3" type="ORF">GCM10011386_40910</name>
</gene>
<dbReference type="Pfam" id="PF18294">
    <property type="entry name" value="Pept_S41_N"/>
    <property type="match status" value="1"/>
</dbReference>
<sequence length="465" mass="51504">MFVSLIVVSSCKKKETSEPEPTGEVTNSEINRWIADTMRYYYYWNTSIPQDRNLDFDLDPEDFFETLLNTPTDRFSWIQNAEELKNELSGVIKTSGLGFSFFRIGEDGAGITVRYVLEGSPADAAGIKRGDIFTRVNGVALTVSDGYVQDYEPLVGNETFTLTKGIINGNTISEGGTLSLTPVEGFQENAIHMEDVIITDDGTKVAYLFYNRFLDQPQELVDAFGRFKAAGVTELIIDERYNGGGAVDIAALMSALIHRGFDINSPFIQFDFNSNFRDETLTYADMFGAANEPLVSATNLGLNRVFILATESSASASELLINNLQPFIDVIHIGGKTYGKDEASYTFENSSPKFEGENDWGIQPIILKYKNKDGGGNFVNGLTPDYQISETVPFAPMGSRSDPLIATALGVIDPSMQVEMQRQMDIGRRRQLPGVKLLDEANKDLSNPRPLDVTRTLNKTPLNLR</sequence>
<dbReference type="PANTHER" id="PTHR32060:SF30">
    <property type="entry name" value="CARBOXY-TERMINAL PROCESSING PROTEASE CTPA"/>
    <property type="match status" value="1"/>
</dbReference>
<accession>A0ABQ1MR15</accession>
<dbReference type="CDD" id="cd07561">
    <property type="entry name" value="Peptidase_S41_CPP_like"/>
    <property type="match status" value="1"/>
</dbReference>
<comment type="caution">
    <text evidence="3">The sequence shown here is derived from an EMBL/GenBank/DDBJ whole genome shotgun (WGS) entry which is preliminary data.</text>
</comment>
<feature type="compositionally biased region" description="Polar residues" evidence="1">
    <location>
        <begin position="455"/>
        <end position="465"/>
    </location>
</feature>
<dbReference type="InterPro" id="IPR029045">
    <property type="entry name" value="ClpP/crotonase-like_dom_sf"/>
</dbReference>
<keyword evidence="4" id="KW-1185">Reference proteome</keyword>
<dbReference type="InterPro" id="IPR041613">
    <property type="entry name" value="Pept_S41_N"/>
</dbReference>
<feature type="region of interest" description="Disordered" evidence="1">
    <location>
        <begin position="442"/>
        <end position="465"/>
    </location>
</feature>
<dbReference type="Gene3D" id="3.30.750.170">
    <property type="match status" value="1"/>
</dbReference>
<dbReference type="SUPFAM" id="SSF50156">
    <property type="entry name" value="PDZ domain-like"/>
    <property type="match status" value="1"/>
</dbReference>
<evidence type="ECO:0000259" key="2">
    <source>
        <dbReference type="PROSITE" id="PS50106"/>
    </source>
</evidence>